<accession>A0A915J6T2</accession>
<keyword evidence="1" id="KW-1185">Reference proteome</keyword>
<evidence type="ECO:0000313" key="1">
    <source>
        <dbReference type="Proteomes" id="UP000887565"/>
    </source>
</evidence>
<organism evidence="1 2">
    <name type="scientific">Romanomermis culicivorax</name>
    <name type="common">Nematode worm</name>
    <dbReference type="NCBI Taxonomy" id="13658"/>
    <lineage>
        <taxon>Eukaryota</taxon>
        <taxon>Metazoa</taxon>
        <taxon>Ecdysozoa</taxon>
        <taxon>Nematoda</taxon>
        <taxon>Enoplea</taxon>
        <taxon>Dorylaimia</taxon>
        <taxon>Mermithida</taxon>
        <taxon>Mermithoidea</taxon>
        <taxon>Mermithidae</taxon>
        <taxon>Romanomermis</taxon>
    </lineage>
</organism>
<name>A0A915J6T2_ROMCU</name>
<protein>
    <submittedName>
        <fullName evidence="2">Uncharacterized protein</fullName>
    </submittedName>
</protein>
<evidence type="ECO:0000313" key="2">
    <source>
        <dbReference type="WBParaSite" id="nRc.2.0.1.t21850-RA"/>
    </source>
</evidence>
<reference evidence="2" key="1">
    <citation type="submission" date="2022-11" db="UniProtKB">
        <authorList>
            <consortium name="WormBaseParasite"/>
        </authorList>
    </citation>
    <scope>IDENTIFICATION</scope>
</reference>
<sequence>MEPTIKFSNHLSSLVPLSPIHRWHFLSKRRHAMPRGECASMKVFMHGQGPLKMDGLGKCLDEAEKREYTHLDSCEARKKAGTPSHFPIAGNAGFTGPYGHISAPLI</sequence>
<proteinExistence type="predicted"/>
<dbReference type="AlphaFoldDB" id="A0A915J6T2"/>
<dbReference type="Proteomes" id="UP000887565">
    <property type="component" value="Unplaced"/>
</dbReference>
<dbReference type="WBParaSite" id="nRc.2.0.1.t21850-RA">
    <property type="protein sequence ID" value="nRc.2.0.1.t21850-RA"/>
    <property type="gene ID" value="nRc.2.0.1.g21850"/>
</dbReference>